<dbReference type="CDD" id="cd00075">
    <property type="entry name" value="HATPase"/>
    <property type="match status" value="1"/>
</dbReference>
<evidence type="ECO:0000313" key="9">
    <source>
        <dbReference type="EMBL" id="MFC6660472.1"/>
    </source>
</evidence>
<dbReference type="Gene3D" id="3.30.565.10">
    <property type="entry name" value="Histidine kinase-like ATPase, C-terminal domain"/>
    <property type="match status" value="1"/>
</dbReference>
<dbReference type="PRINTS" id="PR00344">
    <property type="entry name" value="BCTRLSENSOR"/>
</dbReference>
<feature type="transmembrane region" description="Helical" evidence="7">
    <location>
        <begin position="21"/>
        <end position="39"/>
    </location>
</feature>
<dbReference type="InterPro" id="IPR005467">
    <property type="entry name" value="His_kinase_dom"/>
</dbReference>
<keyword evidence="7" id="KW-0472">Membrane</keyword>
<dbReference type="RefSeq" id="WP_224606448.1">
    <property type="nucleotide sequence ID" value="NZ_JAIQXV010000004.1"/>
</dbReference>
<protein>
    <recommendedName>
        <fullName evidence="2">histidine kinase</fullName>
        <ecNumber evidence="2">2.7.13.3</ecNumber>
    </recommendedName>
</protein>
<accession>A0ABW1ZLU5</accession>
<evidence type="ECO:0000313" key="10">
    <source>
        <dbReference type="Proteomes" id="UP001596317"/>
    </source>
</evidence>
<dbReference type="Pfam" id="PF02518">
    <property type="entry name" value="HATPase_c"/>
    <property type="match status" value="1"/>
</dbReference>
<comment type="catalytic activity">
    <reaction evidence="1">
        <text>ATP + protein L-histidine = ADP + protein N-phospho-L-histidine.</text>
        <dbReference type="EC" id="2.7.13.3"/>
    </reaction>
</comment>
<evidence type="ECO:0000256" key="5">
    <source>
        <dbReference type="ARBA" id="ARBA00022777"/>
    </source>
</evidence>
<dbReference type="PANTHER" id="PTHR43711:SF1">
    <property type="entry name" value="HISTIDINE KINASE 1"/>
    <property type="match status" value="1"/>
</dbReference>
<keyword evidence="7" id="KW-0812">Transmembrane</keyword>
<comment type="caution">
    <text evidence="9">The sequence shown here is derived from an EMBL/GenBank/DDBJ whole genome shotgun (WGS) entry which is preliminary data.</text>
</comment>
<keyword evidence="4" id="KW-0808">Transferase</keyword>
<sequence>MTAGPDHSERLQARRQRLWRELLLGLLPALLTVVLLILVTRPAYDALTRGGTGWTPHVYQGLVQDVLQYRVARLDPAVSPARRRLLREIALSSAGNPRQFVLLREVEALGPARLDRVARALAQDTDAGAAQAVTESLALGSAAAEYSRTLGERYVRALTSLRWALVLAALFSGVVSMLLTTRALLLWRAERRAAEARERRLQEALSLASHELRRPLQALMLASDLLRGAQAPEQRQRLLGMIEDSAAQLASRADLTRLNDLYLDVVLRPEPVDLRELAAPFASARVQVRAPAEPVVWAVDPARTRQMLENLVENALKYTGGPVEITLEPPGSPGTQGPRLQVRDHGPGMNAEQRARVFVPYERGPQGLKPGQGLGLALVRRYARAHGGDIHITHAPDGGLIMTLSFGTPSAGPIAPPRRRAT</sequence>
<gene>
    <name evidence="9" type="ORF">ACFP90_08950</name>
</gene>
<reference evidence="10" key="1">
    <citation type="journal article" date="2019" name="Int. J. Syst. Evol. Microbiol.">
        <title>The Global Catalogue of Microorganisms (GCM) 10K type strain sequencing project: providing services to taxonomists for standard genome sequencing and annotation.</title>
        <authorList>
            <consortium name="The Broad Institute Genomics Platform"/>
            <consortium name="The Broad Institute Genome Sequencing Center for Infectious Disease"/>
            <person name="Wu L."/>
            <person name="Ma J."/>
        </authorList>
    </citation>
    <scope>NUCLEOTIDE SEQUENCE [LARGE SCALE GENOMIC DNA]</scope>
    <source>
        <strain evidence="10">CCUG 63830</strain>
    </source>
</reference>
<dbReference type="InterPro" id="IPR036097">
    <property type="entry name" value="HisK_dim/P_sf"/>
</dbReference>
<organism evidence="9 10">
    <name type="scientific">Deinococcus multiflagellatus</name>
    <dbReference type="NCBI Taxonomy" id="1656887"/>
    <lineage>
        <taxon>Bacteria</taxon>
        <taxon>Thermotogati</taxon>
        <taxon>Deinococcota</taxon>
        <taxon>Deinococci</taxon>
        <taxon>Deinococcales</taxon>
        <taxon>Deinococcaceae</taxon>
        <taxon>Deinococcus</taxon>
    </lineage>
</organism>
<dbReference type="GO" id="GO:0016301">
    <property type="term" value="F:kinase activity"/>
    <property type="evidence" value="ECO:0007669"/>
    <property type="project" value="UniProtKB-KW"/>
</dbReference>
<dbReference type="InterPro" id="IPR003594">
    <property type="entry name" value="HATPase_dom"/>
</dbReference>
<evidence type="ECO:0000256" key="1">
    <source>
        <dbReference type="ARBA" id="ARBA00000085"/>
    </source>
</evidence>
<dbReference type="InterPro" id="IPR050736">
    <property type="entry name" value="Sensor_HK_Regulatory"/>
</dbReference>
<dbReference type="Pfam" id="PF00512">
    <property type="entry name" value="HisKA"/>
    <property type="match status" value="1"/>
</dbReference>
<name>A0ABW1ZLU5_9DEIO</name>
<dbReference type="InterPro" id="IPR004358">
    <property type="entry name" value="Sig_transdc_His_kin-like_C"/>
</dbReference>
<evidence type="ECO:0000256" key="2">
    <source>
        <dbReference type="ARBA" id="ARBA00012438"/>
    </source>
</evidence>
<keyword evidence="5 9" id="KW-0418">Kinase</keyword>
<feature type="transmembrane region" description="Helical" evidence="7">
    <location>
        <begin position="163"/>
        <end position="187"/>
    </location>
</feature>
<dbReference type="InterPro" id="IPR036890">
    <property type="entry name" value="HATPase_C_sf"/>
</dbReference>
<dbReference type="SUPFAM" id="SSF47384">
    <property type="entry name" value="Homodimeric domain of signal transducing histidine kinase"/>
    <property type="match status" value="1"/>
</dbReference>
<dbReference type="EMBL" id="JBHSWB010000001">
    <property type="protein sequence ID" value="MFC6660472.1"/>
    <property type="molecule type" value="Genomic_DNA"/>
</dbReference>
<keyword evidence="7" id="KW-1133">Transmembrane helix</keyword>
<feature type="domain" description="Histidine kinase" evidence="8">
    <location>
        <begin position="207"/>
        <end position="410"/>
    </location>
</feature>
<evidence type="ECO:0000256" key="3">
    <source>
        <dbReference type="ARBA" id="ARBA00022553"/>
    </source>
</evidence>
<evidence type="ECO:0000256" key="6">
    <source>
        <dbReference type="ARBA" id="ARBA00023012"/>
    </source>
</evidence>
<evidence type="ECO:0000256" key="4">
    <source>
        <dbReference type="ARBA" id="ARBA00022679"/>
    </source>
</evidence>
<dbReference type="CDD" id="cd00082">
    <property type="entry name" value="HisKA"/>
    <property type="match status" value="1"/>
</dbReference>
<keyword evidence="10" id="KW-1185">Reference proteome</keyword>
<evidence type="ECO:0000259" key="8">
    <source>
        <dbReference type="PROSITE" id="PS50109"/>
    </source>
</evidence>
<evidence type="ECO:0000256" key="7">
    <source>
        <dbReference type="SAM" id="Phobius"/>
    </source>
</evidence>
<dbReference type="InterPro" id="IPR003661">
    <property type="entry name" value="HisK_dim/P_dom"/>
</dbReference>
<dbReference type="Gene3D" id="1.10.287.130">
    <property type="match status" value="1"/>
</dbReference>
<proteinExistence type="predicted"/>
<dbReference type="Proteomes" id="UP001596317">
    <property type="component" value="Unassembled WGS sequence"/>
</dbReference>
<keyword evidence="3" id="KW-0597">Phosphoprotein</keyword>
<dbReference type="SUPFAM" id="SSF55874">
    <property type="entry name" value="ATPase domain of HSP90 chaperone/DNA topoisomerase II/histidine kinase"/>
    <property type="match status" value="1"/>
</dbReference>
<keyword evidence="6" id="KW-0902">Two-component regulatory system</keyword>
<dbReference type="EC" id="2.7.13.3" evidence="2"/>
<dbReference type="PROSITE" id="PS50109">
    <property type="entry name" value="HIS_KIN"/>
    <property type="match status" value="1"/>
</dbReference>
<dbReference type="SMART" id="SM00387">
    <property type="entry name" value="HATPase_c"/>
    <property type="match status" value="1"/>
</dbReference>
<dbReference type="PANTHER" id="PTHR43711">
    <property type="entry name" value="TWO-COMPONENT HISTIDINE KINASE"/>
    <property type="match status" value="1"/>
</dbReference>